<dbReference type="GO" id="GO:0016020">
    <property type="term" value="C:membrane"/>
    <property type="evidence" value="ECO:0007669"/>
    <property type="project" value="UniProtKB-SubCell"/>
</dbReference>
<feature type="transmembrane region" description="Helical" evidence="6">
    <location>
        <begin position="705"/>
        <end position="725"/>
    </location>
</feature>
<feature type="transmembrane region" description="Helical" evidence="6">
    <location>
        <begin position="186"/>
        <end position="208"/>
    </location>
</feature>
<feature type="compositionally biased region" description="Basic and acidic residues" evidence="5">
    <location>
        <begin position="1127"/>
        <end position="1137"/>
    </location>
</feature>
<evidence type="ECO:0000256" key="2">
    <source>
        <dbReference type="ARBA" id="ARBA00022692"/>
    </source>
</evidence>
<evidence type="ECO:0000256" key="1">
    <source>
        <dbReference type="ARBA" id="ARBA00004141"/>
    </source>
</evidence>
<evidence type="ECO:0000259" key="7">
    <source>
        <dbReference type="Pfam" id="PF02714"/>
    </source>
</evidence>
<feature type="transmembrane region" description="Helical" evidence="6">
    <location>
        <begin position="2218"/>
        <end position="2237"/>
    </location>
</feature>
<dbReference type="Proteomes" id="UP000279259">
    <property type="component" value="Unassembled WGS sequence"/>
</dbReference>
<proteinExistence type="predicted"/>
<feature type="domain" description="CSC1/OSCA1-like 7TM region" evidence="7">
    <location>
        <begin position="576"/>
        <end position="850"/>
    </location>
</feature>
<evidence type="ECO:0000256" key="5">
    <source>
        <dbReference type="SAM" id="MobiDB-lite"/>
    </source>
</evidence>
<evidence type="ECO:0000259" key="9">
    <source>
        <dbReference type="Pfam" id="PF10337"/>
    </source>
</evidence>
<reference evidence="13 14" key="1">
    <citation type="submission" date="2018-11" db="EMBL/GenBank/DDBJ databases">
        <title>Genome sequence of Saitozyma podzolica DSM 27192.</title>
        <authorList>
            <person name="Aliyu H."/>
            <person name="Gorte O."/>
            <person name="Ochsenreither K."/>
        </authorList>
    </citation>
    <scope>NUCLEOTIDE SEQUENCE [LARGE SCALE GENOMIC DNA]</scope>
    <source>
        <strain evidence="13 14">DSM 27192</strain>
    </source>
</reference>
<feature type="region of interest" description="Disordered" evidence="5">
    <location>
        <begin position="1089"/>
        <end position="1113"/>
    </location>
</feature>
<feature type="transmembrane region" description="Helical" evidence="6">
    <location>
        <begin position="2257"/>
        <end position="2275"/>
    </location>
</feature>
<evidence type="ECO:0000256" key="6">
    <source>
        <dbReference type="SAM" id="Phobius"/>
    </source>
</evidence>
<feature type="compositionally biased region" description="Basic and acidic residues" evidence="5">
    <location>
        <begin position="1242"/>
        <end position="1271"/>
    </location>
</feature>
<feature type="domain" description="Putative ER transporter 6TM N-terminal" evidence="9">
    <location>
        <begin position="1583"/>
        <end position="1926"/>
    </location>
</feature>
<feature type="transmembrane region" description="Helical" evidence="6">
    <location>
        <begin position="834"/>
        <end position="852"/>
    </location>
</feature>
<feature type="compositionally biased region" description="Basic and acidic residues" evidence="5">
    <location>
        <begin position="1487"/>
        <end position="1510"/>
    </location>
</feature>
<feature type="compositionally biased region" description="Acidic residues" evidence="5">
    <location>
        <begin position="908"/>
        <end position="919"/>
    </location>
</feature>
<feature type="region of interest" description="Disordered" evidence="5">
    <location>
        <begin position="1287"/>
        <end position="1349"/>
    </location>
</feature>
<protein>
    <recommendedName>
        <fullName evidence="15">DUF221-domain-containing protein</fullName>
    </recommendedName>
</protein>
<keyword evidence="2 6" id="KW-0812">Transmembrane</keyword>
<feature type="transmembrane region" description="Helical" evidence="6">
    <location>
        <begin position="576"/>
        <end position="603"/>
    </location>
</feature>
<comment type="caution">
    <text evidence="13">The sequence shown here is derived from an EMBL/GenBank/DDBJ whole genome shotgun (WGS) entry which is preliminary data.</text>
</comment>
<dbReference type="PANTHER" id="PTHR37994">
    <property type="entry name" value="ARAE_2_N DOMAIN-CONTAINING PROTEIN-RELATED"/>
    <property type="match status" value="1"/>
</dbReference>
<feature type="region of interest" description="Disordered" evidence="5">
    <location>
        <begin position="895"/>
        <end position="935"/>
    </location>
</feature>
<feature type="compositionally biased region" description="Basic residues" evidence="5">
    <location>
        <begin position="2065"/>
        <end position="2077"/>
    </location>
</feature>
<feature type="domain" description="CSC1/OSCA1-like N-terminal transmembrane" evidence="11">
    <location>
        <begin position="80"/>
        <end position="200"/>
    </location>
</feature>
<evidence type="ECO:0000313" key="14">
    <source>
        <dbReference type="Proteomes" id="UP000279259"/>
    </source>
</evidence>
<dbReference type="InterPro" id="IPR049453">
    <property type="entry name" value="Memb_transporter_dom"/>
</dbReference>
<evidence type="ECO:0000256" key="4">
    <source>
        <dbReference type="ARBA" id="ARBA00023136"/>
    </source>
</evidence>
<feature type="compositionally biased region" description="Polar residues" evidence="5">
    <location>
        <begin position="2078"/>
        <end position="2091"/>
    </location>
</feature>
<evidence type="ECO:0000259" key="12">
    <source>
        <dbReference type="Pfam" id="PF14703"/>
    </source>
</evidence>
<dbReference type="PANTHER" id="PTHR37994:SF3">
    <property type="entry name" value="ER TRANSPORTER 6TM N-TERMINAL DOMAIN-CONTAINING PROTEIN"/>
    <property type="match status" value="1"/>
</dbReference>
<feature type="transmembrane region" description="Helical" evidence="6">
    <location>
        <begin position="737"/>
        <end position="755"/>
    </location>
</feature>
<feature type="region of interest" description="Disordered" evidence="5">
    <location>
        <begin position="1127"/>
        <end position="1150"/>
    </location>
</feature>
<feature type="region of interest" description="Disordered" evidence="5">
    <location>
        <begin position="2037"/>
        <end position="2091"/>
    </location>
</feature>
<dbReference type="OrthoDB" id="1689567at2759"/>
<gene>
    <name evidence="13" type="ORF">EHS25_008243</name>
</gene>
<keyword evidence="14" id="KW-1185">Reference proteome</keyword>
<feature type="compositionally biased region" description="Polar residues" evidence="5">
    <location>
        <begin position="1477"/>
        <end position="1486"/>
    </location>
</feature>
<dbReference type="Pfam" id="PF10337">
    <property type="entry name" value="ArAE_2_N"/>
    <property type="match status" value="1"/>
</dbReference>
<feature type="domain" description="CSC1/OSCA1-like cytosolic" evidence="12">
    <location>
        <begin position="345"/>
        <end position="562"/>
    </location>
</feature>
<dbReference type="STRING" id="1890683.A0A427YNZ1"/>
<dbReference type="InterPro" id="IPR003864">
    <property type="entry name" value="CSC1/OSCA1-like_7TM"/>
</dbReference>
<dbReference type="Pfam" id="PF13967">
    <property type="entry name" value="RSN1_TM"/>
    <property type="match status" value="1"/>
</dbReference>
<feature type="compositionally biased region" description="Polar residues" evidence="5">
    <location>
        <begin position="1321"/>
        <end position="1349"/>
    </location>
</feature>
<evidence type="ECO:0000259" key="8">
    <source>
        <dbReference type="Pfam" id="PF10334"/>
    </source>
</evidence>
<evidence type="ECO:0000259" key="10">
    <source>
        <dbReference type="Pfam" id="PF13515"/>
    </source>
</evidence>
<sequence length="2565" mass="284081">MADLSQHSNYTGAYSGLLDNLWVTLALAGFCLVGYELEVHIPVGGVGTGRSGGSRGDGGSDVDKARRNLGSREAWEFGYMFQPKAWRLNPAPPLPRWPLAWIRSSLKVREQDMPETCGLDLTLHMRFIRAAFFYTLLQAAVIMPILMPLHVLYSPESVSDTSMLKASISSLVETQGSRWLWVHAVLIWWVTITWTLTVLWIVWGALAYRRKGIRKLRERIEQSREERREICGGEDGRTKEEDRWTVADDSEGIKKFRTLMVTNIPPDMRDEDTLNRYFDHYLTRHRQRVKGNRSNQPLDRKLPPILHPGTFLKKRSSPTSGSAVVVPPLSGSGPNVDDADEQAESEEGVVVETEESLGDDVEEVTFVRKLGSLESLRARRTKVLRELEVAHVKLAQRVLQAVRRHKAKLHGEKEMATTHPEHDAEKGITALNAARNEPLPEGITKKERLDRLSDETVWDVLHALPRQLLDPYQSLTHLTSFLRKQNAPLIDLLTTKLSYLTALLDEARGQPLSSYPGASTAFVTFKDAHTARLALKILASHPKRSFACHTAPAPDWTDLLWPRLAKSTYRSSVVRGWAVFIGVWAFTLVWIFPISIFCTLTSLTNIAGFLPPLADWLNANPKAASAITSLAPVILVALITLAICPLLLLIANRGETIVTRLGIHNSVLERFWKFLMVNGVVFFAIGQTAIEAYLTAFQTADFDPLPIVASAFPTAAPYFASYILLQTAIQPCFELYRLGLAAIIYVFGTRVSVVPRQRMSRTEHPTFSHFSQLPMQLLGGAIMHLFMLLNPLVIPFALVYYGALYVVWKRQFTYVYGRLYENNGRRSSIRILRYSLDALALGQFVLFAFFILNKAKGAAISTGVLFALTLVEKLIITRAAKERFDKLDIEEADILCPPADPDQRGDGDGDEETVLEDEPVPTSPSKAASDGPDSRFQTFRRNVTSWAGKWTYAASHRSTPTGYRKPIPFDNALFASLDTKISVGPGTGDAGEVDKGHDHAHISAAPDFDAELVHPDDRPITHSPVLKVIAPHHPLRPWEDIPPYQRSRGYSDQPAYTDDYDDFLWLPRDPLSTLDLDDSVEMRLALTTSAGGSGRLGDWPPINDNEEELPAEPEVPPVGLQVVRRSVSPEHAEHSGDEYALSSPQTASDRPLVPDDAVDAVVQDTGKPALPAIIGSEVQEAGAAIFKRGSVRIQDSLAGLFNRPRKGTGVSMSSQASGEAITMRRMSASTTGSRVTQGAGGDRSHPGESESRTEEIHGDEATGKAPSAERHVGAPQQVYTPMSGSHISFATLGRSPSRPRPSRAHSKASERSSLRLPRTPSLHTQRSASALSIGSRTAGVTRNQSQSKDQISLLLPHTAYDPRIHGDLNRQYPTRPSLDLWSVSRCGGLFGPLESVLGILRIRRGTNICPRAESNERQATTGRSLHRVVQGHVRRAFLFRSRNGRRAENTTNRSDWRDGEIIGVACHPGVGEWDGDGSSNWAQSRRTPSDRASGRLESGQHERRRERKDGWTTGKRGQGRKEVGVEAQRVSREEDHEQAAEMVIRQPGGRPDVEDVHEVYDSDLWGDGVDACAALLSLTTSQMSQMLPPSMPLSIYIFALLTLVIGMCTGWAWGCAAMASALRARSQVLLNQQIQTAEAGYNHNANIDAQYIQSIFTGAFLDPASSAVYGIFLFFGAYAFGFLRAAKPRLTLAAVFGTIIMDLMCSFGPLFPAQQYTLARQLLVPAACFMAIALACVIVLFPQTLHSVVLDGTIKACFKPCLVHLQMQEQVLQTKSDDHDKWSELAEKLRAVRAGQVAGINGIGGQIKLLELEISRSRMGPGDLAKVFEKGKELCVRAYMLGSFVMVTDERHQSIKKRSEATHSHPAPRFEQHAKLAEKYRLDNTSLDDLLPILAESTAPLRSAAETCLHIAISWLDELNHTRWRKPKPESPSITVREGNLSRLRSEIDAFRQSGHFEMLKPFREAFDENGQLKPELVGMYKYTGKDLFRCHVFTTNLVYFSLVLTEMLELLLDTERRNPKAKMQLPSKFAQHLVKSANDTEGEAERDSVSEETLVDDDVEKSGKGGKAKKDKKKRIWTTTPDAGAPKNSSQKFGRRLAALWRILSSSNGIFALKYALVSIAIWVPAVCPSSAQFNYANRGLWALIMAQMGLGVFTGEQIGSFVLRMSGTVFGLIIGMVAWYMGAARGPGNPYGIAASTMVLIAPFLYLRIVSPPDKMAFWLMIGVTITFIVGYSWVDEHVYQTANQGSGAPLAGRRALLVLIGFTAAFLVMLFPKPISAKLLVRRTLAKNLGSIADLYGAVVTGLEDEADEQDGDKEWRAVAKEREGKYRARFLKCMGRMISLQTTMGYASLEPGIQGPWPKAKYQELTRIEGQILSALGLLSGSFARLQPKWCKLLAERSAMMHPAFIADCLALFALLEQSLKTGMPLPPTMPIFERLAYHHAHHRGDCNGDGRYGRNYSILPARGNGGALSTLGDKDKDARAEARIENEEEKVFVDLGKTFNWDTLRDEQFAVFATANVALIHIANGLNEVSRVVVELIGERELEGLDRIQERYARSDLADM</sequence>
<evidence type="ECO:0000313" key="13">
    <source>
        <dbReference type="EMBL" id="RSH92797.1"/>
    </source>
</evidence>
<feature type="transmembrane region" description="Helical" evidence="6">
    <location>
        <begin position="623"/>
        <end position="650"/>
    </location>
</feature>
<feature type="transmembrane region" description="Helical" evidence="6">
    <location>
        <begin position="1722"/>
        <end position="1741"/>
    </location>
</feature>
<name>A0A427YNZ1_9TREE</name>
<dbReference type="Pfam" id="PF10334">
    <property type="entry name" value="BRE4"/>
    <property type="match status" value="1"/>
</dbReference>
<feature type="transmembrane region" description="Helical" evidence="6">
    <location>
        <begin position="1593"/>
        <end position="1613"/>
    </location>
</feature>
<organism evidence="13 14">
    <name type="scientific">Saitozyma podzolica</name>
    <dbReference type="NCBI Taxonomy" id="1890683"/>
    <lineage>
        <taxon>Eukaryota</taxon>
        <taxon>Fungi</taxon>
        <taxon>Dikarya</taxon>
        <taxon>Basidiomycota</taxon>
        <taxon>Agaricomycotina</taxon>
        <taxon>Tremellomycetes</taxon>
        <taxon>Tremellales</taxon>
        <taxon>Trimorphomycetaceae</taxon>
        <taxon>Saitozyma</taxon>
    </lineage>
</organism>
<accession>A0A427YNZ1</accession>
<dbReference type="EMBL" id="RSCD01000005">
    <property type="protein sequence ID" value="RSH92797.1"/>
    <property type="molecule type" value="Genomic_DNA"/>
</dbReference>
<feature type="transmembrane region" description="Helical" evidence="6">
    <location>
        <begin position="671"/>
        <end position="693"/>
    </location>
</feature>
<feature type="transmembrane region" description="Helical" evidence="6">
    <location>
        <begin position="775"/>
        <end position="808"/>
    </location>
</feature>
<feature type="compositionally biased region" description="Basic and acidic residues" evidence="5">
    <location>
        <begin position="1519"/>
        <end position="1537"/>
    </location>
</feature>
<feature type="transmembrane region" description="Helical" evidence="6">
    <location>
        <begin position="1690"/>
        <end position="1710"/>
    </location>
</feature>
<evidence type="ECO:0000259" key="11">
    <source>
        <dbReference type="Pfam" id="PF13967"/>
    </source>
</evidence>
<feature type="region of interest" description="Disordered" evidence="5">
    <location>
        <begin position="1467"/>
        <end position="1537"/>
    </location>
</feature>
<feature type="domain" description="DUF2421" evidence="8">
    <location>
        <begin position="2275"/>
        <end position="2544"/>
    </location>
</feature>
<dbReference type="InterPro" id="IPR032880">
    <property type="entry name" value="CSC1/OSCA1-like_N"/>
</dbReference>
<dbReference type="InterPro" id="IPR027815">
    <property type="entry name" value="CSC1/OSCA1-like_cyt"/>
</dbReference>
<evidence type="ECO:0008006" key="15">
    <source>
        <dbReference type="Google" id="ProtNLM"/>
    </source>
</evidence>
<feature type="region of interest" description="Disordered" evidence="5">
    <location>
        <begin position="1204"/>
        <end position="1271"/>
    </location>
</feature>
<evidence type="ECO:0000256" key="3">
    <source>
        <dbReference type="ARBA" id="ARBA00022989"/>
    </source>
</evidence>
<dbReference type="Pfam" id="PF14703">
    <property type="entry name" value="PHM7_cyt"/>
    <property type="match status" value="1"/>
</dbReference>
<feature type="transmembrane region" description="Helical" evidence="6">
    <location>
        <begin position="131"/>
        <end position="153"/>
    </location>
</feature>
<feature type="transmembrane region" description="Helical" evidence="6">
    <location>
        <begin position="2190"/>
        <end position="2211"/>
    </location>
</feature>
<dbReference type="InterPro" id="IPR018820">
    <property type="entry name" value="BRE4-related_DUF2421"/>
</dbReference>
<comment type="subcellular location">
    <subcellularLocation>
        <location evidence="1">Membrane</location>
        <topology evidence="1">Multi-pass membrane protein</topology>
    </subcellularLocation>
</comment>
<dbReference type="Pfam" id="PF02714">
    <property type="entry name" value="RSN1_7TM"/>
    <property type="match status" value="1"/>
</dbReference>
<dbReference type="InterPro" id="IPR018823">
    <property type="entry name" value="ArAE_2_N"/>
</dbReference>
<feature type="region of interest" description="Disordered" evidence="5">
    <location>
        <begin position="289"/>
        <end position="345"/>
    </location>
</feature>
<keyword evidence="4 6" id="KW-0472">Membrane</keyword>
<keyword evidence="3 6" id="KW-1133">Transmembrane helix</keyword>
<feature type="transmembrane region" description="Helical" evidence="6">
    <location>
        <begin position="1666"/>
        <end position="1683"/>
    </location>
</feature>
<dbReference type="Pfam" id="PF13515">
    <property type="entry name" value="FUSC_2"/>
    <property type="match status" value="1"/>
</dbReference>
<feature type="compositionally biased region" description="Polar residues" evidence="5">
    <location>
        <begin position="1227"/>
        <end position="1236"/>
    </location>
</feature>
<feature type="domain" description="Integral membrane bound transporter" evidence="10">
    <location>
        <begin position="2139"/>
        <end position="2271"/>
    </location>
</feature>
<feature type="transmembrane region" description="Helical" evidence="6">
    <location>
        <begin position="2163"/>
        <end position="2184"/>
    </location>
</feature>